<evidence type="ECO:0000256" key="1">
    <source>
        <dbReference type="SAM" id="Phobius"/>
    </source>
</evidence>
<keyword evidence="1" id="KW-1133">Transmembrane helix</keyword>
<organism evidence="2">
    <name type="scientific">Schizaphis graminum</name>
    <name type="common">Green bug aphid</name>
    <dbReference type="NCBI Taxonomy" id="13262"/>
    <lineage>
        <taxon>Eukaryota</taxon>
        <taxon>Metazoa</taxon>
        <taxon>Ecdysozoa</taxon>
        <taxon>Arthropoda</taxon>
        <taxon>Hexapoda</taxon>
        <taxon>Insecta</taxon>
        <taxon>Pterygota</taxon>
        <taxon>Neoptera</taxon>
        <taxon>Paraneoptera</taxon>
        <taxon>Hemiptera</taxon>
        <taxon>Sternorrhyncha</taxon>
        <taxon>Aphidomorpha</taxon>
        <taxon>Aphidoidea</taxon>
        <taxon>Aphididae</taxon>
        <taxon>Aphidini</taxon>
        <taxon>Schizaphis</taxon>
    </lineage>
</organism>
<keyword evidence="1" id="KW-0472">Membrane</keyword>
<reference evidence="2" key="1">
    <citation type="submission" date="2018-04" db="EMBL/GenBank/DDBJ databases">
        <title>Transcriptome of Schizaphis graminum biotype I.</title>
        <authorList>
            <person name="Scully E.D."/>
            <person name="Geib S.M."/>
            <person name="Palmer N.A."/>
            <person name="Koch K."/>
            <person name="Bradshaw J."/>
            <person name="Heng-Moss T."/>
            <person name="Sarath G."/>
        </authorList>
    </citation>
    <scope>NUCLEOTIDE SEQUENCE</scope>
</reference>
<evidence type="ECO:0000313" key="2">
    <source>
        <dbReference type="EMBL" id="MBY27863.1"/>
    </source>
</evidence>
<feature type="transmembrane region" description="Helical" evidence="1">
    <location>
        <begin position="12"/>
        <end position="29"/>
    </location>
</feature>
<proteinExistence type="predicted"/>
<sequence length="131" mass="15993">MECVIWYCDLLWYWPMCLIVPLLCYRPTIKRLMSLVWTSIEPNTLWWLFRKIILHIFSFFFFVFYIFFFFFFIELKLRRLRPLAVVGVMNCGRGKGWLDRLCYGWYGRLGTRVCVARFLRTTYPGGHPSKY</sequence>
<dbReference type="AlphaFoldDB" id="A0A2S2PEI8"/>
<accession>A0A2S2PEI8</accession>
<name>A0A2S2PEI8_SCHGA</name>
<protein>
    <submittedName>
        <fullName evidence="2">Uncharacterized protein</fullName>
    </submittedName>
</protein>
<feature type="transmembrane region" description="Helical" evidence="1">
    <location>
        <begin position="52"/>
        <end position="73"/>
    </location>
</feature>
<dbReference type="EMBL" id="GGMR01015244">
    <property type="protein sequence ID" value="MBY27863.1"/>
    <property type="molecule type" value="Transcribed_RNA"/>
</dbReference>
<gene>
    <name evidence="2" type="ORF">g.23117</name>
</gene>
<keyword evidence="1" id="KW-0812">Transmembrane</keyword>